<keyword evidence="16" id="KW-1185">Reference proteome</keyword>
<evidence type="ECO:0000256" key="10">
    <source>
        <dbReference type="ARBA" id="ARBA00055215"/>
    </source>
</evidence>
<keyword evidence="8" id="KW-0675">Receptor</keyword>
<keyword evidence="4" id="KW-0862">Zinc</keyword>
<dbReference type="GO" id="GO:0008270">
    <property type="term" value="F:zinc ion binding"/>
    <property type="evidence" value="ECO:0007669"/>
    <property type="project" value="UniProtKB-KW"/>
</dbReference>
<reference evidence="15 16" key="1">
    <citation type="submission" date="2024-03" db="EMBL/GenBank/DDBJ databases">
        <title>Adaptation during the transition from Ophiocordyceps entomopathogen to insect associate is accompanied by gene loss and intensified selection.</title>
        <authorList>
            <person name="Ward C.M."/>
            <person name="Onetto C.A."/>
            <person name="Borneman A.R."/>
        </authorList>
    </citation>
    <scope>NUCLEOTIDE SEQUENCE [LARGE SCALE GENOMIC DNA]</scope>
    <source>
        <strain evidence="15">AWRI1</strain>
        <tissue evidence="15">Single Adult Female</tissue>
    </source>
</reference>
<dbReference type="GO" id="GO:0005634">
    <property type="term" value="C:nucleus"/>
    <property type="evidence" value="ECO:0007669"/>
    <property type="project" value="UniProtKB-SubCell"/>
</dbReference>
<dbReference type="PROSITE" id="PS00031">
    <property type="entry name" value="NUCLEAR_REC_DBD_1"/>
    <property type="match status" value="1"/>
</dbReference>
<evidence type="ECO:0000256" key="6">
    <source>
        <dbReference type="ARBA" id="ARBA00023125"/>
    </source>
</evidence>
<keyword evidence="6" id="KW-0238">DNA-binding</keyword>
<sequence length="528" mass="57083">MDAATAALEELLRTSDDSPISANAGNGGAAVGGNVACSSIANSCRNTLSALGWHTTGLISPHRGHESASGGGGAGGGGNLSRYRDHELSMSSSSLPGDDVTSTTPPPATNSCLPAQLSPNNRSSIGNNSNNAAHPTNSIRAQIEIIPCKVCGDKSSGVHYGVITCEGCKGFFRRSQSSVVNYQCPRNKNCTVDRVNRNRCQFCRLQKCLRLGMSRDAVKFGRMSKKQREKVEEEVHIWRQQMRIQTEISTPDSSVFDQSQTPSSSDQFPAYAGAGFGYGNDIRSYPSGTYNNYRQVPAPSVQYDSGDFVDSTTYDPRPPSMDPINTDNSLMGSVVTSGGSEGGGEGEGEELLNDDDCSLKDEDSKEGTIIEVAAALPSHLEPKTENDGFIHPEPMLTSTPAIQLSVHDQANILQDAELDADVQQKLLSEIPFKMEDRGEDQNDLQDEPPEPVTTVPIPYADSTTSQPEHIPYLNHEQISELLSKTIADAHARTCVYSADLIHRQSRKTQDMLKQLLNKRMVCIKLLVS</sequence>
<evidence type="ECO:0000256" key="13">
    <source>
        <dbReference type="SAM" id="MobiDB-lite"/>
    </source>
</evidence>
<dbReference type="GO" id="GO:0004879">
    <property type="term" value="F:nuclear receptor activity"/>
    <property type="evidence" value="ECO:0007669"/>
    <property type="project" value="TreeGrafter"/>
</dbReference>
<evidence type="ECO:0000256" key="7">
    <source>
        <dbReference type="ARBA" id="ARBA00023163"/>
    </source>
</evidence>
<evidence type="ECO:0000256" key="11">
    <source>
        <dbReference type="ARBA" id="ARBA00072676"/>
    </source>
</evidence>
<feature type="compositionally biased region" description="Gly residues" evidence="13">
    <location>
        <begin position="69"/>
        <end position="79"/>
    </location>
</feature>
<proteinExistence type="predicted"/>
<evidence type="ECO:0000256" key="1">
    <source>
        <dbReference type="ARBA" id="ARBA00004123"/>
    </source>
</evidence>
<dbReference type="FunFam" id="3.30.50.10:FF:000003">
    <property type="entry name" value="Nuclear orphan receptor ROR-beta"/>
    <property type="match status" value="1"/>
</dbReference>
<dbReference type="Pfam" id="PF00105">
    <property type="entry name" value="zf-C4"/>
    <property type="match status" value="1"/>
</dbReference>
<evidence type="ECO:0000256" key="9">
    <source>
        <dbReference type="ARBA" id="ARBA00023242"/>
    </source>
</evidence>
<feature type="compositionally biased region" description="Polar residues" evidence="13">
    <location>
        <begin position="323"/>
        <end position="336"/>
    </location>
</feature>
<keyword evidence="3" id="KW-0863">Zinc-finger</keyword>
<dbReference type="AlphaFoldDB" id="A0AAN9TBH2"/>
<keyword evidence="5" id="KW-0805">Transcription regulation</keyword>
<keyword evidence="7" id="KW-0804">Transcription</keyword>
<organism evidence="15 16">
    <name type="scientific">Parthenolecanium corni</name>
    <dbReference type="NCBI Taxonomy" id="536013"/>
    <lineage>
        <taxon>Eukaryota</taxon>
        <taxon>Metazoa</taxon>
        <taxon>Ecdysozoa</taxon>
        <taxon>Arthropoda</taxon>
        <taxon>Hexapoda</taxon>
        <taxon>Insecta</taxon>
        <taxon>Pterygota</taxon>
        <taxon>Neoptera</taxon>
        <taxon>Paraneoptera</taxon>
        <taxon>Hemiptera</taxon>
        <taxon>Sternorrhyncha</taxon>
        <taxon>Coccoidea</taxon>
        <taxon>Coccidae</taxon>
        <taxon>Parthenolecanium</taxon>
    </lineage>
</organism>
<accession>A0AAN9TBH2</accession>
<dbReference type="Proteomes" id="UP001367676">
    <property type="component" value="Unassembled WGS sequence"/>
</dbReference>
<evidence type="ECO:0000259" key="14">
    <source>
        <dbReference type="PROSITE" id="PS51030"/>
    </source>
</evidence>
<name>A0AAN9TBH2_9HEMI</name>
<dbReference type="CDD" id="cd06968">
    <property type="entry name" value="NR_DBD_ROR"/>
    <property type="match status" value="1"/>
</dbReference>
<dbReference type="PANTHER" id="PTHR45805">
    <property type="entry name" value="NUCLEAR HORMONE RECEPTOR HR3-RELATED"/>
    <property type="match status" value="1"/>
</dbReference>
<keyword evidence="9" id="KW-0539">Nucleus</keyword>
<dbReference type="PROSITE" id="PS51030">
    <property type="entry name" value="NUCLEAR_REC_DBD_2"/>
    <property type="match status" value="1"/>
</dbReference>
<dbReference type="SUPFAM" id="SSF57716">
    <property type="entry name" value="Glucocorticoid receptor-like (DNA-binding domain)"/>
    <property type="match status" value="1"/>
</dbReference>
<comment type="function">
    <text evidence="10">Putative receptor whose ligand is not yet known.</text>
</comment>
<dbReference type="EMBL" id="JBBCAQ010000033">
    <property type="protein sequence ID" value="KAK7582261.1"/>
    <property type="molecule type" value="Genomic_DNA"/>
</dbReference>
<dbReference type="PRINTS" id="PR00047">
    <property type="entry name" value="STROIDFINGER"/>
</dbReference>
<evidence type="ECO:0000313" key="16">
    <source>
        <dbReference type="Proteomes" id="UP001367676"/>
    </source>
</evidence>
<evidence type="ECO:0000256" key="12">
    <source>
        <dbReference type="ARBA" id="ARBA00077334"/>
    </source>
</evidence>
<comment type="caution">
    <text evidence="15">The sequence shown here is derived from an EMBL/GenBank/DDBJ whole genome shotgun (WGS) entry which is preliminary data.</text>
</comment>
<feature type="compositionally biased region" description="Polar residues" evidence="13">
    <location>
        <begin position="89"/>
        <end position="113"/>
    </location>
</feature>
<keyword evidence="2" id="KW-0479">Metal-binding</keyword>
<evidence type="ECO:0000256" key="3">
    <source>
        <dbReference type="ARBA" id="ARBA00022771"/>
    </source>
</evidence>
<dbReference type="SMART" id="SM00399">
    <property type="entry name" value="ZnF_C4"/>
    <property type="match status" value="1"/>
</dbReference>
<gene>
    <name evidence="15" type="ORF">V9T40_013706</name>
</gene>
<protein>
    <recommendedName>
        <fullName evidence="11">Probable nuclear hormone receptor HR3</fullName>
    </recommendedName>
    <alternativeName>
        <fullName evidence="12">Nuclear receptor subfamily 1 group F member 4</fullName>
    </alternativeName>
</protein>
<comment type="subcellular location">
    <subcellularLocation>
        <location evidence="1">Nucleus</location>
    </subcellularLocation>
</comment>
<dbReference type="Gene3D" id="3.30.50.10">
    <property type="entry name" value="Erythroid Transcription Factor GATA-1, subunit A"/>
    <property type="match status" value="1"/>
</dbReference>
<evidence type="ECO:0000256" key="5">
    <source>
        <dbReference type="ARBA" id="ARBA00023015"/>
    </source>
</evidence>
<feature type="compositionally biased region" description="Low complexity" evidence="13">
    <location>
        <begin position="118"/>
        <end position="131"/>
    </location>
</feature>
<dbReference type="InterPro" id="IPR001628">
    <property type="entry name" value="Znf_hrmn_rcpt"/>
</dbReference>
<dbReference type="GO" id="GO:0000978">
    <property type="term" value="F:RNA polymerase II cis-regulatory region sequence-specific DNA binding"/>
    <property type="evidence" value="ECO:0007669"/>
    <property type="project" value="TreeGrafter"/>
</dbReference>
<evidence type="ECO:0000256" key="2">
    <source>
        <dbReference type="ARBA" id="ARBA00022723"/>
    </source>
</evidence>
<evidence type="ECO:0000256" key="8">
    <source>
        <dbReference type="ARBA" id="ARBA00023170"/>
    </source>
</evidence>
<feature type="domain" description="Nuclear receptor" evidence="14">
    <location>
        <begin position="145"/>
        <end position="220"/>
    </location>
</feature>
<dbReference type="InterPro" id="IPR013088">
    <property type="entry name" value="Znf_NHR/GATA"/>
</dbReference>
<dbReference type="PANTHER" id="PTHR45805:SF2">
    <property type="entry name" value="NUCLEAR HORMONE RECEPTOR HR3-RELATED"/>
    <property type="match status" value="1"/>
</dbReference>
<evidence type="ECO:0000256" key="4">
    <source>
        <dbReference type="ARBA" id="ARBA00022833"/>
    </source>
</evidence>
<feature type="region of interest" description="Disordered" evidence="13">
    <location>
        <begin position="61"/>
        <end position="133"/>
    </location>
</feature>
<feature type="compositionally biased region" description="Acidic residues" evidence="13">
    <location>
        <begin position="344"/>
        <end position="356"/>
    </location>
</feature>
<feature type="region of interest" description="Disordered" evidence="13">
    <location>
        <begin position="322"/>
        <end position="358"/>
    </location>
</feature>
<evidence type="ECO:0000313" key="15">
    <source>
        <dbReference type="EMBL" id="KAK7582261.1"/>
    </source>
</evidence>
<dbReference type="InterPro" id="IPR044101">
    <property type="entry name" value="NR_DBD_ROR"/>
</dbReference>